<evidence type="ECO:0000256" key="3">
    <source>
        <dbReference type="ARBA" id="ARBA00022519"/>
    </source>
</evidence>
<dbReference type="GO" id="GO:0016746">
    <property type="term" value="F:acyltransferase activity"/>
    <property type="evidence" value="ECO:0007669"/>
    <property type="project" value="UniProtKB-KW"/>
</dbReference>
<protein>
    <submittedName>
        <fullName evidence="8">KDO2-lipid IV(A) lauroyltransferase</fullName>
    </submittedName>
</protein>
<dbReference type="STRING" id="1168035.SAMN05444280_12153"/>
<evidence type="ECO:0000256" key="4">
    <source>
        <dbReference type="ARBA" id="ARBA00022679"/>
    </source>
</evidence>
<evidence type="ECO:0000313" key="8">
    <source>
        <dbReference type="EMBL" id="SHJ50900.1"/>
    </source>
</evidence>
<dbReference type="PANTHER" id="PTHR30606">
    <property type="entry name" value="LIPID A BIOSYNTHESIS LAUROYL ACYLTRANSFERASE"/>
    <property type="match status" value="1"/>
</dbReference>
<dbReference type="AlphaFoldDB" id="A0A1M6JW36"/>
<keyword evidence="7" id="KW-0812">Transmembrane</keyword>
<evidence type="ECO:0000313" key="9">
    <source>
        <dbReference type="Proteomes" id="UP000184050"/>
    </source>
</evidence>
<evidence type="ECO:0000256" key="5">
    <source>
        <dbReference type="ARBA" id="ARBA00023136"/>
    </source>
</evidence>
<dbReference type="Proteomes" id="UP000184050">
    <property type="component" value="Unassembled WGS sequence"/>
</dbReference>
<evidence type="ECO:0000256" key="1">
    <source>
        <dbReference type="ARBA" id="ARBA00004533"/>
    </source>
</evidence>
<proteinExistence type="predicted"/>
<keyword evidence="5 7" id="KW-0472">Membrane</keyword>
<organism evidence="8 9">
    <name type="scientific">Tangfeifania diversioriginum</name>
    <dbReference type="NCBI Taxonomy" id="1168035"/>
    <lineage>
        <taxon>Bacteria</taxon>
        <taxon>Pseudomonadati</taxon>
        <taxon>Bacteroidota</taxon>
        <taxon>Bacteroidia</taxon>
        <taxon>Marinilabiliales</taxon>
        <taxon>Prolixibacteraceae</taxon>
        <taxon>Tangfeifania</taxon>
    </lineage>
</organism>
<comment type="subcellular location">
    <subcellularLocation>
        <location evidence="1">Cell inner membrane</location>
    </subcellularLocation>
</comment>
<feature type="transmembrane region" description="Helical" evidence="7">
    <location>
        <begin position="6"/>
        <end position="23"/>
    </location>
</feature>
<keyword evidence="3" id="KW-0997">Cell inner membrane</keyword>
<sequence length="278" mass="33351">MPFKIIYFLSDILFVMVYYIAGYRKNVVQENLRKTFPEKQQKEINQIAKKYYRHLCDLIVETIKMGGMTEKDFRERMIFKNTEQLNNYYEKGRSVVVLTMHYNNWEWSSCLPLSLKHKILGVYKPLHNPKFDAYLNQSREKTGASLISNSLILRTLIAAQKNSEPVFTWLAADQTPPFFHKFWMVFLNRETMFYPGPASISKRFNHPVFFQKIIKKERGKYESEFELLFENPKDKSEAEIMKVYINKMEGVIYRQPEYYLWSHKRWKYERPEGVPLQG</sequence>
<keyword evidence="9" id="KW-1185">Reference proteome</keyword>
<keyword evidence="2" id="KW-1003">Cell membrane</keyword>
<reference evidence="8 9" key="1">
    <citation type="submission" date="2016-11" db="EMBL/GenBank/DDBJ databases">
        <authorList>
            <person name="Jaros S."/>
            <person name="Januszkiewicz K."/>
            <person name="Wedrychowicz H."/>
        </authorList>
    </citation>
    <scope>NUCLEOTIDE SEQUENCE [LARGE SCALE GENOMIC DNA]</scope>
    <source>
        <strain evidence="8 9">DSM 27063</strain>
    </source>
</reference>
<accession>A0A1M6JW36</accession>
<evidence type="ECO:0000256" key="7">
    <source>
        <dbReference type="SAM" id="Phobius"/>
    </source>
</evidence>
<dbReference type="InterPro" id="IPR004960">
    <property type="entry name" value="LipA_acyltrans"/>
</dbReference>
<dbReference type="GO" id="GO:0005886">
    <property type="term" value="C:plasma membrane"/>
    <property type="evidence" value="ECO:0007669"/>
    <property type="project" value="UniProtKB-SubCell"/>
</dbReference>
<keyword evidence="4 8" id="KW-0808">Transferase</keyword>
<evidence type="ECO:0000256" key="2">
    <source>
        <dbReference type="ARBA" id="ARBA00022475"/>
    </source>
</evidence>
<keyword evidence="7" id="KW-1133">Transmembrane helix</keyword>
<dbReference type="GO" id="GO:0009247">
    <property type="term" value="P:glycolipid biosynthetic process"/>
    <property type="evidence" value="ECO:0007669"/>
    <property type="project" value="UniProtKB-ARBA"/>
</dbReference>
<gene>
    <name evidence="8" type="ORF">SAMN05444280_12153</name>
</gene>
<dbReference type="Pfam" id="PF03279">
    <property type="entry name" value="Lip_A_acyltrans"/>
    <property type="match status" value="1"/>
</dbReference>
<keyword evidence="6" id="KW-0012">Acyltransferase</keyword>
<name>A0A1M6JW36_9BACT</name>
<dbReference type="PANTHER" id="PTHR30606:SF10">
    <property type="entry name" value="PHOSPHATIDYLINOSITOL MANNOSIDE ACYLTRANSFERASE"/>
    <property type="match status" value="1"/>
</dbReference>
<evidence type="ECO:0000256" key="6">
    <source>
        <dbReference type="ARBA" id="ARBA00023315"/>
    </source>
</evidence>
<dbReference type="CDD" id="cd07984">
    <property type="entry name" value="LPLAT_LABLAT-like"/>
    <property type="match status" value="1"/>
</dbReference>
<dbReference type="EMBL" id="FQZE01000021">
    <property type="protein sequence ID" value="SHJ50900.1"/>
    <property type="molecule type" value="Genomic_DNA"/>
</dbReference>